<dbReference type="GO" id="GO:0046474">
    <property type="term" value="P:glycerophospholipid biosynthetic process"/>
    <property type="evidence" value="ECO:0007669"/>
    <property type="project" value="TreeGrafter"/>
</dbReference>
<evidence type="ECO:0000313" key="12">
    <source>
        <dbReference type="EMBL" id="CAB4531911.1"/>
    </source>
</evidence>
<dbReference type="PROSITE" id="PS00379">
    <property type="entry name" value="CDP_ALCOHOL_P_TRANSF"/>
    <property type="match status" value="1"/>
</dbReference>
<keyword evidence="4" id="KW-0808">Transferase</keyword>
<dbReference type="InterPro" id="IPR043130">
    <property type="entry name" value="CDP-OH_PTrfase_TM_dom"/>
</dbReference>
<dbReference type="InterPro" id="IPR004570">
    <property type="entry name" value="Phosphatidylglycerol_P_synth"/>
</dbReference>
<accession>A0A6J6R4M0</accession>
<gene>
    <name evidence="12" type="ORF">UFOPK1380_00419</name>
    <name evidence="13" type="ORF">UFOPK1778_00585</name>
    <name evidence="14" type="ORF">UFOPK1863_00244</name>
    <name evidence="15" type="ORF">UFOPK2689_00342</name>
    <name evidence="16" type="ORF">UFOPK3555_00558</name>
    <name evidence="17" type="ORF">UFOPK3874_00336</name>
    <name evidence="18" type="ORF">UFOPK4095_00356</name>
</gene>
<evidence type="ECO:0000256" key="8">
    <source>
        <dbReference type="ARBA" id="ARBA00023136"/>
    </source>
</evidence>
<proteinExistence type="inferred from homology"/>
<evidence type="ECO:0000313" key="15">
    <source>
        <dbReference type="EMBL" id="CAB4718062.1"/>
    </source>
</evidence>
<evidence type="ECO:0000313" key="18">
    <source>
        <dbReference type="EMBL" id="CAB5008998.1"/>
    </source>
</evidence>
<keyword evidence="3" id="KW-0444">Lipid biosynthesis</keyword>
<evidence type="ECO:0000256" key="4">
    <source>
        <dbReference type="ARBA" id="ARBA00022679"/>
    </source>
</evidence>
<dbReference type="AlphaFoldDB" id="A0A6J6R4M0"/>
<feature type="transmembrane region" description="Helical" evidence="11">
    <location>
        <begin position="92"/>
        <end position="114"/>
    </location>
</feature>
<dbReference type="EMBL" id="CAEZYL010000010">
    <property type="protein sequence ID" value="CAB4718062.1"/>
    <property type="molecule type" value="Genomic_DNA"/>
</dbReference>
<evidence type="ECO:0000256" key="5">
    <source>
        <dbReference type="ARBA" id="ARBA00022692"/>
    </source>
</evidence>
<keyword evidence="10" id="KW-1208">Phospholipid metabolism</keyword>
<dbReference type="EMBL" id="CAFBNS010000039">
    <property type="protein sequence ID" value="CAB4957728.1"/>
    <property type="molecule type" value="Genomic_DNA"/>
</dbReference>
<dbReference type="EMBL" id="CAEZUD010000024">
    <property type="protein sequence ID" value="CAB4589196.1"/>
    <property type="molecule type" value="Genomic_DNA"/>
</dbReference>
<evidence type="ECO:0000256" key="1">
    <source>
        <dbReference type="ARBA" id="ARBA00004141"/>
    </source>
</evidence>
<dbReference type="Pfam" id="PF01066">
    <property type="entry name" value="CDP-OH_P_transf"/>
    <property type="match status" value="1"/>
</dbReference>
<comment type="similarity">
    <text evidence="2">Belongs to the CDP-alcohol phosphatidyltransferase class-I family.</text>
</comment>
<keyword evidence="5 11" id="KW-0812">Transmembrane</keyword>
<evidence type="ECO:0000256" key="7">
    <source>
        <dbReference type="ARBA" id="ARBA00023098"/>
    </source>
</evidence>
<dbReference type="GO" id="GO:0016020">
    <property type="term" value="C:membrane"/>
    <property type="evidence" value="ECO:0007669"/>
    <property type="project" value="UniProtKB-SubCell"/>
</dbReference>
<evidence type="ECO:0000256" key="11">
    <source>
        <dbReference type="SAM" id="Phobius"/>
    </source>
</evidence>
<dbReference type="EMBL" id="CAFBPI010000014">
    <property type="protein sequence ID" value="CAB5008998.1"/>
    <property type="molecule type" value="Genomic_DNA"/>
</dbReference>
<keyword evidence="7" id="KW-0443">Lipid metabolism</keyword>
<dbReference type="GO" id="GO:0008444">
    <property type="term" value="F:CDP-diacylglycerol-glycerol-3-phosphate 3-phosphatidyltransferase activity"/>
    <property type="evidence" value="ECO:0007669"/>
    <property type="project" value="InterPro"/>
</dbReference>
<dbReference type="EMBL" id="CAFBME010000045">
    <property type="protein sequence ID" value="CAB4894279.1"/>
    <property type="molecule type" value="Genomic_DNA"/>
</dbReference>
<feature type="transmembrane region" description="Helical" evidence="11">
    <location>
        <begin position="126"/>
        <end position="148"/>
    </location>
</feature>
<dbReference type="Gene3D" id="1.20.120.1760">
    <property type="match status" value="1"/>
</dbReference>
<evidence type="ECO:0000313" key="16">
    <source>
        <dbReference type="EMBL" id="CAB4894279.1"/>
    </source>
</evidence>
<name>A0A6J6R4M0_9ZZZZ</name>
<dbReference type="InterPro" id="IPR050324">
    <property type="entry name" value="CDP-alcohol_PTase-I"/>
</dbReference>
<dbReference type="EMBL" id="CAEZUY010000010">
    <property type="protein sequence ID" value="CAB4608600.1"/>
    <property type="molecule type" value="Genomic_DNA"/>
</dbReference>
<dbReference type="EMBL" id="CAEZSC010000015">
    <property type="protein sequence ID" value="CAB4531911.1"/>
    <property type="molecule type" value="Genomic_DNA"/>
</dbReference>
<protein>
    <submittedName>
        <fullName evidence="15">Unannotated protein</fullName>
    </submittedName>
</protein>
<keyword evidence="8 11" id="KW-0472">Membrane</keyword>
<evidence type="ECO:0000256" key="6">
    <source>
        <dbReference type="ARBA" id="ARBA00022989"/>
    </source>
</evidence>
<evidence type="ECO:0000313" key="14">
    <source>
        <dbReference type="EMBL" id="CAB4608600.1"/>
    </source>
</evidence>
<dbReference type="InterPro" id="IPR048254">
    <property type="entry name" value="CDP_ALCOHOL_P_TRANSF_CS"/>
</dbReference>
<dbReference type="PANTHER" id="PTHR14269:SF52">
    <property type="entry name" value="PHOSPHATIDYLGLYCEROPHOSPHATE SYNTHASE-RELATED"/>
    <property type="match status" value="1"/>
</dbReference>
<evidence type="ECO:0000256" key="9">
    <source>
        <dbReference type="ARBA" id="ARBA00023209"/>
    </source>
</evidence>
<evidence type="ECO:0000256" key="10">
    <source>
        <dbReference type="ARBA" id="ARBA00023264"/>
    </source>
</evidence>
<dbReference type="PANTHER" id="PTHR14269">
    <property type="entry name" value="CDP-DIACYLGLYCEROL--GLYCEROL-3-PHOSPHATE 3-PHOSPHATIDYLTRANSFERASE-RELATED"/>
    <property type="match status" value="1"/>
</dbReference>
<dbReference type="InterPro" id="IPR000462">
    <property type="entry name" value="CDP-OH_P_trans"/>
</dbReference>
<dbReference type="NCBIfam" id="TIGR00560">
    <property type="entry name" value="pgsA"/>
    <property type="match status" value="1"/>
</dbReference>
<organism evidence="15">
    <name type="scientific">freshwater metagenome</name>
    <dbReference type="NCBI Taxonomy" id="449393"/>
    <lineage>
        <taxon>unclassified sequences</taxon>
        <taxon>metagenomes</taxon>
        <taxon>ecological metagenomes</taxon>
    </lineage>
</organism>
<dbReference type="PIRSF" id="PIRSF000847">
    <property type="entry name" value="Phos_ph_gly_syn"/>
    <property type="match status" value="1"/>
</dbReference>
<reference evidence="15" key="1">
    <citation type="submission" date="2020-05" db="EMBL/GenBank/DDBJ databases">
        <authorList>
            <person name="Chiriac C."/>
            <person name="Salcher M."/>
            <person name="Ghai R."/>
            <person name="Kavagutti S V."/>
        </authorList>
    </citation>
    <scope>NUCLEOTIDE SEQUENCE</scope>
</reference>
<evidence type="ECO:0000256" key="2">
    <source>
        <dbReference type="ARBA" id="ARBA00010441"/>
    </source>
</evidence>
<evidence type="ECO:0000313" key="13">
    <source>
        <dbReference type="EMBL" id="CAB4589196.1"/>
    </source>
</evidence>
<keyword evidence="9" id="KW-0594">Phospholipid biosynthesis</keyword>
<evidence type="ECO:0000256" key="3">
    <source>
        <dbReference type="ARBA" id="ARBA00022516"/>
    </source>
</evidence>
<keyword evidence="6 11" id="KW-1133">Transmembrane helix</keyword>
<feature type="transmembrane region" description="Helical" evidence="11">
    <location>
        <begin position="154"/>
        <end position="171"/>
    </location>
</feature>
<evidence type="ECO:0000313" key="17">
    <source>
        <dbReference type="EMBL" id="CAB4957728.1"/>
    </source>
</evidence>
<comment type="subcellular location">
    <subcellularLocation>
        <location evidence="1">Membrane</location>
        <topology evidence="1">Multi-pass membrane protein</topology>
    </subcellularLocation>
</comment>
<sequence length="177" mass="19443">MQLINLPNSLTILRVLALPFCAYALFKNGGNDSTWQIIAWCGFFLTGLTDFLDGKLARARKEVTAFGTFLDPVADKAAIGTAMIGLSIQDKLWWWVTAVILIREIAVTALRLFVIKGGVIPASKGGKLKAMCQGFGVGFYILPLPTWAHLPRDLLMAFTIGITLTTGFDYFKKALKK</sequence>